<keyword evidence="5" id="KW-1185">Reference proteome</keyword>
<feature type="binding site" evidence="3">
    <location>
        <begin position="83"/>
        <end position="86"/>
    </location>
    <ligand>
        <name>substrate</name>
    </ligand>
</feature>
<dbReference type="PANTHER" id="PTHR43748:SF3">
    <property type="entry name" value="RIBOSE-5-PHOSPHATE ISOMERASE 3, CHLOROPLASTIC-RELATED"/>
    <property type="match status" value="1"/>
</dbReference>
<dbReference type="UniPathway" id="UPA00115">
    <property type="reaction ID" value="UER00412"/>
</dbReference>
<dbReference type="SUPFAM" id="SSF100950">
    <property type="entry name" value="NagB/RpiA/CoA transferase-like"/>
    <property type="match status" value="1"/>
</dbReference>
<evidence type="ECO:0000313" key="4">
    <source>
        <dbReference type="EMBL" id="SON56380.1"/>
    </source>
</evidence>
<dbReference type="InterPro" id="IPR020672">
    <property type="entry name" value="Ribose5P_isomerase_typA_subgr"/>
</dbReference>
<protein>
    <recommendedName>
        <fullName evidence="3">Ribose-5-phosphate isomerase A</fullName>
        <ecNumber evidence="3">5.3.1.6</ecNumber>
    </recommendedName>
    <alternativeName>
        <fullName evidence="3">Phosphoriboisomerase A</fullName>
        <shortName evidence="3">PRI</shortName>
    </alternativeName>
</protein>
<dbReference type="Pfam" id="PF06026">
    <property type="entry name" value="Rib_5-P_isom_A"/>
    <property type="match status" value="1"/>
</dbReference>
<dbReference type="NCBIfam" id="TIGR00021">
    <property type="entry name" value="rpiA"/>
    <property type="match status" value="1"/>
</dbReference>
<dbReference type="SUPFAM" id="SSF75445">
    <property type="entry name" value="D-ribose-5-phosphate isomerase (RpiA), lid domain"/>
    <property type="match status" value="1"/>
</dbReference>
<accession>A0A2C9D874</accession>
<dbReference type="PANTHER" id="PTHR43748">
    <property type="entry name" value="RIBOSE-5-PHOSPHATE ISOMERASE 3, CHLOROPLASTIC-RELATED"/>
    <property type="match status" value="1"/>
</dbReference>
<dbReference type="NCBIfam" id="NF001924">
    <property type="entry name" value="PRK00702.1"/>
    <property type="match status" value="1"/>
</dbReference>
<name>A0A2C9D874_9HYPH</name>
<sequence>MSADALKREAAAMALDHVEGGMRLGLGTGSTASWFVRLLADKVKGGLDVIGVPTSEATAALAREVGVRLTTLDDVGGLDLTVDGTDEFDPALNLVKGGGGALLREKIVASDSERMIVIADDSKRVKALGAFPLPIEVVTFGAGATLRAVEKAAASVGLSGPLVFRSRADGSRYVTDQGNWIVDASFRQISDPKALALALSGIPGVVEHGLFIDLASMIILAGAGGVERIDPV</sequence>
<dbReference type="InterPro" id="IPR037171">
    <property type="entry name" value="NagB/RpiA_transferase-like"/>
</dbReference>
<evidence type="ECO:0000256" key="1">
    <source>
        <dbReference type="ARBA" id="ARBA00001713"/>
    </source>
</evidence>
<dbReference type="GO" id="GO:0009052">
    <property type="term" value="P:pentose-phosphate shunt, non-oxidative branch"/>
    <property type="evidence" value="ECO:0007669"/>
    <property type="project" value="UniProtKB-UniRule"/>
</dbReference>
<dbReference type="RefSeq" id="WP_099556767.1">
    <property type="nucleotide sequence ID" value="NZ_LT960614.1"/>
</dbReference>
<feature type="binding site" evidence="3">
    <location>
        <position position="123"/>
    </location>
    <ligand>
        <name>substrate</name>
    </ligand>
</feature>
<dbReference type="OrthoDB" id="5870696at2"/>
<feature type="binding site" evidence="3">
    <location>
        <begin position="28"/>
        <end position="31"/>
    </location>
    <ligand>
        <name>substrate</name>
    </ligand>
</feature>
<keyword evidence="2 3" id="KW-0413">Isomerase</keyword>
<comment type="similarity">
    <text evidence="3">Belongs to the ribose 5-phosphate isomerase family.</text>
</comment>
<evidence type="ECO:0000256" key="3">
    <source>
        <dbReference type="HAMAP-Rule" id="MF_00170"/>
    </source>
</evidence>
<proteinExistence type="inferred from homology"/>
<dbReference type="HAMAP" id="MF_00170">
    <property type="entry name" value="Rib_5P_isom_A"/>
    <property type="match status" value="1"/>
</dbReference>
<dbReference type="Proteomes" id="UP000223606">
    <property type="component" value="Chromosome 1"/>
</dbReference>
<gene>
    <name evidence="3 4" type="primary">rpiA</name>
    <name evidence="4" type="ORF">HDIA_2839</name>
</gene>
<feature type="binding site" evidence="3">
    <location>
        <begin position="96"/>
        <end position="99"/>
    </location>
    <ligand>
        <name>substrate</name>
    </ligand>
</feature>
<dbReference type="AlphaFoldDB" id="A0A2C9D874"/>
<organism evidence="4 5">
    <name type="scientific">Hartmannibacter diazotrophicus</name>
    <dbReference type="NCBI Taxonomy" id="1482074"/>
    <lineage>
        <taxon>Bacteria</taxon>
        <taxon>Pseudomonadati</taxon>
        <taxon>Pseudomonadota</taxon>
        <taxon>Alphaproteobacteria</taxon>
        <taxon>Hyphomicrobiales</taxon>
        <taxon>Pleomorphomonadaceae</taxon>
        <taxon>Hartmannibacter</taxon>
    </lineage>
</organism>
<dbReference type="CDD" id="cd01398">
    <property type="entry name" value="RPI_A"/>
    <property type="match status" value="1"/>
</dbReference>
<dbReference type="FunFam" id="3.40.50.1360:FF:000001">
    <property type="entry name" value="Ribose-5-phosphate isomerase A"/>
    <property type="match status" value="1"/>
</dbReference>
<dbReference type="InterPro" id="IPR050262">
    <property type="entry name" value="Ribose-5P_isomerase"/>
</dbReference>
<reference evidence="5" key="1">
    <citation type="submission" date="2017-09" db="EMBL/GenBank/DDBJ databases">
        <title>Genome sequence of Nannocystis excedens DSM 71.</title>
        <authorList>
            <person name="Blom J."/>
        </authorList>
    </citation>
    <scope>NUCLEOTIDE SEQUENCE [LARGE SCALE GENOMIC DNA]</scope>
    <source>
        <strain evidence="5">type strain: E19</strain>
    </source>
</reference>
<dbReference type="KEGG" id="hdi:HDIA_2839"/>
<dbReference type="Gene3D" id="3.30.70.260">
    <property type="match status" value="1"/>
</dbReference>
<dbReference type="EMBL" id="LT960614">
    <property type="protein sequence ID" value="SON56380.1"/>
    <property type="molecule type" value="Genomic_DNA"/>
</dbReference>
<comment type="subunit">
    <text evidence="3">Homodimer.</text>
</comment>
<dbReference type="InterPro" id="IPR004788">
    <property type="entry name" value="Ribose5P_isomerase_type_A"/>
</dbReference>
<comment type="pathway">
    <text evidence="3">Carbohydrate degradation; pentose phosphate pathway; D-ribose 5-phosphate from D-ribulose 5-phosphate (non-oxidative stage): step 1/1.</text>
</comment>
<evidence type="ECO:0000313" key="5">
    <source>
        <dbReference type="Proteomes" id="UP000223606"/>
    </source>
</evidence>
<dbReference type="GO" id="GO:0004751">
    <property type="term" value="F:ribose-5-phosphate isomerase activity"/>
    <property type="evidence" value="ECO:0007669"/>
    <property type="project" value="UniProtKB-UniRule"/>
</dbReference>
<dbReference type="EC" id="5.3.1.6" evidence="3"/>
<comment type="function">
    <text evidence="3">Catalyzes the reversible conversion of ribose-5-phosphate to ribulose 5-phosphate.</text>
</comment>
<comment type="catalytic activity">
    <reaction evidence="1 3">
        <text>aldehydo-D-ribose 5-phosphate = D-ribulose 5-phosphate</text>
        <dbReference type="Rhea" id="RHEA:14657"/>
        <dbReference type="ChEBI" id="CHEBI:58121"/>
        <dbReference type="ChEBI" id="CHEBI:58273"/>
        <dbReference type="EC" id="5.3.1.6"/>
    </reaction>
</comment>
<evidence type="ECO:0000256" key="2">
    <source>
        <dbReference type="ARBA" id="ARBA00023235"/>
    </source>
</evidence>
<feature type="active site" description="Proton acceptor" evidence="3">
    <location>
        <position position="105"/>
    </location>
</feature>
<dbReference type="Gene3D" id="3.40.50.1360">
    <property type="match status" value="1"/>
</dbReference>